<reference evidence="3" key="1">
    <citation type="journal article" date="2020" name="Stud. Mycol.">
        <title>101 Dothideomycetes genomes: a test case for predicting lifestyles and emergence of pathogens.</title>
        <authorList>
            <person name="Haridas S."/>
            <person name="Albert R."/>
            <person name="Binder M."/>
            <person name="Bloem J."/>
            <person name="Labutti K."/>
            <person name="Salamov A."/>
            <person name="Andreopoulos B."/>
            <person name="Baker S."/>
            <person name="Barry K."/>
            <person name="Bills G."/>
            <person name="Bluhm B."/>
            <person name="Cannon C."/>
            <person name="Castanera R."/>
            <person name="Culley D."/>
            <person name="Daum C."/>
            <person name="Ezra D."/>
            <person name="Gonzalez J."/>
            <person name="Henrissat B."/>
            <person name="Kuo A."/>
            <person name="Liang C."/>
            <person name="Lipzen A."/>
            <person name="Lutzoni F."/>
            <person name="Magnuson J."/>
            <person name="Mondo S."/>
            <person name="Nolan M."/>
            <person name="Ohm R."/>
            <person name="Pangilinan J."/>
            <person name="Park H.-J."/>
            <person name="Ramirez L."/>
            <person name="Alfaro M."/>
            <person name="Sun H."/>
            <person name="Tritt A."/>
            <person name="Yoshinaga Y."/>
            <person name="Zwiers L.-H."/>
            <person name="Turgeon B."/>
            <person name="Goodwin S."/>
            <person name="Spatafora J."/>
            <person name="Crous P."/>
            <person name="Grigoriev I."/>
        </authorList>
    </citation>
    <scope>NUCLEOTIDE SEQUENCE</scope>
    <source>
        <strain evidence="3">CBS 480.64</strain>
    </source>
</reference>
<dbReference type="Gene3D" id="3.40.50.1910">
    <property type="match status" value="1"/>
</dbReference>
<sequence>MVSLIEAQRDILLGVLKNLTRGDEWKVLVLDTDSKRLIDNVLDQDAILNENITNIELITERRPQSGDTDAIYFLTPQPLIVDCLMIDFQRRRYRSAHLVWTSLLHPALKERIDQSPIARGQISLFRVLNVEFFPRESHLATFRDPWSFPMFFHPVCENLVRQHMEDVAQKIVGVCVSLGEYPTIRYYQPPNANYKASSLCHHLAKVVQAELDLYAKYHTDFPPQVSRPRGVLYITDRTMDLFAPFLHEFTYQAMAHDLLPIAEGDTITYCTIINEGAPNQEIKDLPIAERDRIWVENRHRHMKDTIDKLMSDFQRFIKDNPNFTKDSQGGSNSLNAIKDMMAGLPQFQELKEAYSLHLGMAQESMNLFQKHKLAELGSLEQILSTGLDEDYKKPKGVEDTLVRLLDEESILPSDRLRLLILYVLYRDGILPSDLNKLISHASLSPQNLSIIKSLTLLGAHTSRGLKDPRPPRQPLFGRKSPPNNPEEGFALSRYEPILQTLLELHASNALPADRFPYTRPPLDVDDPTANKTSTPAASSLRSAKPTWAKTRPSNSSESHQRVIVFIAGGATYSESRVCYTTGKATAREVFLVTSHMLSPALFVRQISDLAVERRRLDLPVDRPVPRVPREVLEEEGGHAGGSTGPGVGPAVAAPVGGSTGPIGGPAVAVHVGGGSTGAAAAAPAERPPAQRMHTAPTKMTEKKDKKRHHFFGKKDRH</sequence>
<dbReference type="InterPro" id="IPR036045">
    <property type="entry name" value="Sec1-like_sf"/>
</dbReference>
<dbReference type="OrthoDB" id="2228at2759"/>
<dbReference type="Gene3D" id="1.25.40.60">
    <property type="match status" value="1"/>
</dbReference>
<dbReference type="InterPro" id="IPR043127">
    <property type="entry name" value="Sec-1-like_dom3a"/>
</dbReference>
<dbReference type="EMBL" id="MU005976">
    <property type="protein sequence ID" value="KAF2861054.1"/>
    <property type="molecule type" value="Genomic_DNA"/>
</dbReference>
<dbReference type="PIRSF" id="PIRSF005715">
    <property type="entry name" value="VPS45_Sec1"/>
    <property type="match status" value="1"/>
</dbReference>
<name>A0A6A7C0S0_9PEZI</name>
<feature type="compositionally biased region" description="Basic residues" evidence="2">
    <location>
        <begin position="704"/>
        <end position="717"/>
    </location>
</feature>
<dbReference type="AlphaFoldDB" id="A0A6A7C0S0"/>
<dbReference type="InterPro" id="IPR043154">
    <property type="entry name" value="Sec-1-like_dom1"/>
</dbReference>
<accession>A0A6A7C0S0</accession>
<dbReference type="Gene3D" id="3.40.50.2060">
    <property type="match status" value="1"/>
</dbReference>
<feature type="compositionally biased region" description="Gly residues" evidence="2">
    <location>
        <begin position="638"/>
        <end position="647"/>
    </location>
</feature>
<dbReference type="InterPro" id="IPR027482">
    <property type="entry name" value="Sec1-like_dom2"/>
</dbReference>
<evidence type="ECO:0000256" key="2">
    <source>
        <dbReference type="SAM" id="MobiDB-lite"/>
    </source>
</evidence>
<evidence type="ECO:0000313" key="3">
    <source>
        <dbReference type="EMBL" id="KAF2861054.1"/>
    </source>
</evidence>
<dbReference type="Proteomes" id="UP000799421">
    <property type="component" value="Unassembled WGS sequence"/>
</dbReference>
<dbReference type="Gene3D" id="3.90.830.10">
    <property type="entry name" value="Syntaxin Binding Protein 1, Chain A, domain 2"/>
    <property type="match status" value="1"/>
</dbReference>
<evidence type="ECO:0000256" key="1">
    <source>
        <dbReference type="ARBA" id="ARBA00009884"/>
    </source>
</evidence>
<dbReference type="PANTHER" id="PTHR11679">
    <property type="entry name" value="VESICLE PROTEIN SORTING-ASSOCIATED"/>
    <property type="match status" value="1"/>
</dbReference>
<gene>
    <name evidence="3" type="ORF">K470DRAFT_276543</name>
</gene>
<evidence type="ECO:0000313" key="4">
    <source>
        <dbReference type="Proteomes" id="UP000799421"/>
    </source>
</evidence>
<dbReference type="SUPFAM" id="SSF56815">
    <property type="entry name" value="Sec1/munc18-like (SM) proteins"/>
    <property type="match status" value="1"/>
</dbReference>
<feature type="region of interest" description="Disordered" evidence="2">
    <location>
        <begin position="517"/>
        <end position="555"/>
    </location>
</feature>
<proteinExistence type="inferred from homology"/>
<feature type="compositionally biased region" description="Low complexity" evidence="2">
    <location>
        <begin position="677"/>
        <end position="689"/>
    </location>
</feature>
<dbReference type="GO" id="GO:0016192">
    <property type="term" value="P:vesicle-mediated transport"/>
    <property type="evidence" value="ECO:0007669"/>
    <property type="project" value="InterPro"/>
</dbReference>
<feature type="compositionally biased region" description="Polar residues" evidence="2">
    <location>
        <begin position="529"/>
        <end position="541"/>
    </location>
</feature>
<protein>
    <submittedName>
        <fullName evidence="3">Sec1-like protein</fullName>
    </submittedName>
</protein>
<dbReference type="Pfam" id="PF00995">
    <property type="entry name" value="Sec1"/>
    <property type="match status" value="1"/>
</dbReference>
<feature type="region of interest" description="Disordered" evidence="2">
    <location>
        <begin position="635"/>
        <end position="656"/>
    </location>
</feature>
<keyword evidence="4" id="KW-1185">Reference proteome</keyword>
<dbReference type="InterPro" id="IPR001619">
    <property type="entry name" value="Sec1-like"/>
</dbReference>
<feature type="region of interest" description="Disordered" evidence="2">
    <location>
        <begin position="461"/>
        <end position="489"/>
    </location>
</feature>
<comment type="similarity">
    <text evidence="1">Belongs to the STXBP/unc-18/SEC1 family.</text>
</comment>
<feature type="region of interest" description="Disordered" evidence="2">
    <location>
        <begin position="672"/>
        <end position="717"/>
    </location>
</feature>
<organism evidence="3 4">
    <name type="scientific">Piedraia hortae CBS 480.64</name>
    <dbReference type="NCBI Taxonomy" id="1314780"/>
    <lineage>
        <taxon>Eukaryota</taxon>
        <taxon>Fungi</taxon>
        <taxon>Dikarya</taxon>
        <taxon>Ascomycota</taxon>
        <taxon>Pezizomycotina</taxon>
        <taxon>Dothideomycetes</taxon>
        <taxon>Dothideomycetidae</taxon>
        <taxon>Capnodiales</taxon>
        <taxon>Piedraiaceae</taxon>
        <taxon>Piedraia</taxon>
    </lineage>
</organism>